<reference evidence="1 2" key="1">
    <citation type="submission" date="2016-11" db="EMBL/GenBank/DDBJ databases">
        <authorList>
            <person name="Jaros S."/>
            <person name="Januszkiewicz K."/>
            <person name="Wedrychowicz H."/>
        </authorList>
    </citation>
    <scope>NUCLEOTIDE SEQUENCE [LARGE SCALE GENOMIC DNA]</scope>
    <source>
        <strain evidence="1 2">DSM 43832</strain>
    </source>
</reference>
<dbReference type="InterPro" id="IPR006439">
    <property type="entry name" value="HAD-SF_hydro_IA"/>
</dbReference>
<dbReference type="InterPro" id="IPR036412">
    <property type="entry name" value="HAD-like_sf"/>
</dbReference>
<evidence type="ECO:0000313" key="1">
    <source>
        <dbReference type="EMBL" id="SHK28404.1"/>
    </source>
</evidence>
<sequence length="244" mass="26004">MTRRALLLDLGGTVFRSGSELLGLLAEREPRVRAVAARRGPLGTEPDPLWDRMIAAEIGERDYWHARSAEIGAALGRDWPIQEFMHLLYEQPAAVGADIVRPEAAALIGAARAAGIRVGALTNDLQAFHGGAGMSAHPLLAELDALVDASVTGVMKPDPRAFALGAEALGADPADIVFVDDMPWNVAGARRAGMIAVEVDLRDPAAAFERAARELGLPVPVECSERHSRPLGVDESAVRREGDR</sequence>
<keyword evidence="2" id="KW-1185">Reference proteome</keyword>
<keyword evidence="1" id="KW-0378">Hydrolase</keyword>
<evidence type="ECO:0000313" key="2">
    <source>
        <dbReference type="Proteomes" id="UP000184363"/>
    </source>
</evidence>
<proteinExistence type="predicted"/>
<dbReference type="Pfam" id="PF00702">
    <property type="entry name" value="Hydrolase"/>
    <property type="match status" value="1"/>
</dbReference>
<dbReference type="Proteomes" id="UP000184363">
    <property type="component" value="Unassembled WGS sequence"/>
</dbReference>
<name>A0A1M6R7G7_PSETH</name>
<dbReference type="PRINTS" id="PR00413">
    <property type="entry name" value="HADHALOGNASE"/>
</dbReference>
<organism evidence="1 2">
    <name type="scientific">Pseudonocardia thermophila</name>
    <dbReference type="NCBI Taxonomy" id="1848"/>
    <lineage>
        <taxon>Bacteria</taxon>
        <taxon>Bacillati</taxon>
        <taxon>Actinomycetota</taxon>
        <taxon>Actinomycetes</taxon>
        <taxon>Pseudonocardiales</taxon>
        <taxon>Pseudonocardiaceae</taxon>
        <taxon>Pseudonocardia</taxon>
    </lineage>
</organism>
<gene>
    <name evidence="1" type="ORF">SAMN05443637_104223</name>
</gene>
<dbReference type="SFLD" id="SFLDG01129">
    <property type="entry name" value="C1.5:_HAD__Beta-PGM__Phosphata"/>
    <property type="match status" value="1"/>
</dbReference>
<dbReference type="InterPro" id="IPR023214">
    <property type="entry name" value="HAD_sf"/>
</dbReference>
<dbReference type="AlphaFoldDB" id="A0A1M6R7G7"/>
<dbReference type="SUPFAM" id="SSF56784">
    <property type="entry name" value="HAD-like"/>
    <property type="match status" value="1"/>
</dbReference>
<protein>
    <submittedName>
        <fullName evidence="1">Putative hydrolase of the HAD superfamily</fullName>
    </submittedName>
</protein>
<dbReference type="EMBL" id="FRAP01000004">
    <property type="protein sequence ID" value="SHK28404.1"/>
    <property type="molecule type" value="Genomic_DNA"/>
</dbReference>
<dbReference type="STRING" id="1848.SAMN05443637_104223"/>
<accession>A0A1M6R7G7</accession>
<dbReference type="Gene3D" id="3.40.50.1000">
    <property type="entry name" value="HAD superfamily/HAD-like"/>
    <property type="match status" value="1"/>
</dbReference>
<dbReference type="OrthoDB" id="9795007at2"/>
<dbReference type="GO" id="GO:0016787">
    <property type="term" value="F:hydrolase activity"/>
    <property type="evidence" value="ECO:0007669"/>
    <property type="project" value="UniProtKB-KW"/>
</dbReference>
<dbReference type="PANTHER" id="PTHR47829:SF1">
    <property type="entry name" value="HAD FAMILY PHOSPHATASE"/>
    <property type="match status" value="1"/>
</dbReference>
<dbReference type="SFLD" id="SFLDS00003">
    <property type="entry name" value="Haloacid_Dehalogenase"/>
    <property type="match status" value="1"/>
</dbReference>
<dbReference type="PANTHER" id="PTHR47829">
    <property type="entry name" value="HYDROLASE, PUTATIVE (AFU_ORTHOLOGUE AFUA_1G12880)-RELATED"/>
    <property type="match status" value="1"/>
</dbReference>
<dbReference type="InterPro" id="IPR052898">
    <property type="entry name" value="ACAD10-like"/>
</dbReference>
<dbReference type="RefSeq" id="WP_073456199.1">
    <property type="nucleotide sequence ID" value="NZ_CALGVN010000026.1"/>
</dbReference>
<dbReference type="NCBIfam" id="TIGR01509">
    <property type="entry name" value="HAD-SF-IA-v3"/>
    <property type="match status" value="1"/>
</dbReference>